<dbReference type="GO" id="GO:0005739">
    <property type="term" value="C:mitochondrion"/>
    <property type="evidence" value="ECO:0007669"/>
    <property type="project" value="TreeGrafter"/>
</dbReference>
<evidence type="ECO:0000313" key="6">
    <source>
        <dbReference type="Proteomes" id="UP000054350"/>
    </source>
</evidence>
<reference evidence="6" key="2">
    <citation type="submission" date="2009-11" db="EMBL/GenBank/DDBJ databases">
        <title>The Genome Sequence of Allomyces macrogynus strain ATCC 38327.</title>
        <authorList>
            <consortium name="The Broad Institute Genome Sequencing Platform"/>
            <person name="Russ C."/>
            <person name="Cuomo C."/>
            <person name="Shea T."/>
            <person name="Young S.K."/>
            <person name="Zeng Q."/>
            <person name="Koehrsen M."/>
            <person name="Haas B."/>
            <person name="Borodovsky M."/>
            <person name="Guigo R."/>
            <person name="Alvarado L."/>
            <person name="Berlin A."/>
            <person name="Borenstein D."/>
            <person name="Chen Z."/>
            <person name="Engels R."/>
            <person name="Freedman E."/>
            <person name="Gellesch M."/>
            <person name="Goldberg J."/>
            <person name="Griggs A."/>
            <person name="Gujja S."/>
            <person name="Heiman D."/>
            <person name="Hepburn T."/>
            <person name="Howarth C."/>
            <person name="Jen D."/>
            <person name="Larson L."/>
            <person name="Lewis B."/>
            <person name="Mehta T."/>
            <person name="Park D."/>
            <person name="Pearson M."/>
            <person name="Roberts A."/>
            <person name="Saif S."/>
            <person name="Shenoy N."/>
            <person name="Sisk P."/>
            <person name="Stolte C."/>
            <person name="Sykes S."/>
            <person name="Walk T."/>
            <person name="White J."/>
            <person name="Yandava C."/>
            <person name="Burger G."/>
            <person name="Gray M.W."/>
            <person name="Holland P.W.H."/>
            <person name="King N."/>
            <person name="Lang F.B.F."/>
            <person name="Roger A.J."/>
            <person name="Ruiz-Trillo I."/>
            <person name="Lander E."/>
            <person name="Nusbaum C."/>
        </authorList>
    </citation>
    <scope>NUCLEOTIDE SEQUENCE [LARGE SCALE GENOMIC DNA]</scope>
    <source>
        <strain evidence="6">ATCC 38327</strain>
    </source>
</reference>
<sequence length="634" mass="68809">MLENPYVNVDPVARALLAQQHVVVYPSAVPGQGIAEVLDLGRRATRHVPVELPLPFTASSRPRPQLPSTRATGFRRRSLFWTWAEDALLWSIRRVLQVALEQLKTDLHDWRRLIGSDVSADRERLDVTIVDGSADEESIAEQLEALGIGKGKGKGSGEGEGTGEGEGKGSGSGTGVSGEGGSTGAARTSAEALSLEEIITNAKGDAQATASVTIRTSAPATGEITEAIQVAKEIQQVRQLIESTQRKQKERVWLKNQSTGELDDRKLVEARVSVVPLASLVARAAPTTTTTTAVHAPRRAIIVLHGIFGSKQNWTSLTKAMARATATDIYALDLRNHGDSPHHPEMTYEAMARDVAHFVEREDLDRPLVVGHSMGGKVAMQLALEHADKIAGFMSLDMSPLTFDLSRAVFPLYLSAMQLVQKANVEKMSQADKILKEYIPGSTTREVVIAALKKHGIPIATQDGYQIQLAVMHPLPAPAVQHEWVAAGPTVEARVERKPPALRGGWDLKLSPAQTLTKLEGRNNVFSEKLFSVHLPMETTVLSVAAFDHVVYLVATNPIQLIVLDTQAWSVATVSLHEYFPLQRGFPALHVVAVARDQLIVVNVDDGTVLVVKEWKIFSMSVTLIKGRATMAAL</sequence>
<organism evidence="5 6">
    <name type="scientific">Allomyces macrogynus (strain ATCC 38327)</name>
    <name type="common">Allomyces javanicus var. macrogynus</name>
    <dbReference type="NCBI Taxonomy" id="578462"/>
    <lineage>
        <taxon>Eukaryota</taxon>
        <taxon>Fungi</taxon>
        <taxon>Fungi incertae sedis</taxon>
        <taxon>Blastocladiomycota</taxon>
        <taxon>Blastocladiomycetes</taxon>
        <taxon>Blastocladiales</taxon>
        <taxon>Blastocladiaceae</taxon>
        <taxon>Allomyces</taxon>
    </lineage>
</organism>
<dbReference type="PANTHER" id="PTHR46118">
    <property type="entry name" value="PROTEIN ABHD11"/>
    <property type="match status" value="1"/>
</dbReference>
<accession>A0A0L0SEK6</accession>
<keyword evidence="2" id="KW-0378">Hydrolase</keyword>
<comment type="similarity">
    <text evidence="1">Belongs to the AB hydrolase superfamily.</text>
</comment>
<protein>
    <recommendedName>
        <fullName evidence="4">AB hydrolase-1 domain-containing protein</fullName>
    </recommendedName>
</protein>
<dbReference type="eggNOG" id="KOG2382">
    <property type="taxonomic scope" value="Eukaryota"/>
</dbReference>
<dbReference type="Proteomes" id="UP000054350">
    <property type="component" value="Unassembled WGS sequence"/>
</dbReference>
<dbReference type="AlphaFoldDB" id="A0A0L0SEK6"/>
<dbReference type="Pfam" id="PF00561">
    <property type="entry name" value="Abhydrolase_1"/>
    <property type="match status" value="1"/>
</dbReference>
<evidence type="ECO:0000256" key="3">
    <source>
        <dbReference type="SAM" id="MobiDB-lite"/>
    </source>
</evidence>
<dbReference type="STRING" id="578462.A0A0L0SEK6"/>
<dbReference type="GO" id="GO:0052689">
    <property type="term" value="F:carboxylic ester hydrolase activity"/>
    <property type="evidence" value="ECO:0007669"/>
    <property type="project" value="TreeGrafter"/>
</dbReference>
<keyword evidence="6" id="KW-1185">Reference proteome</keyword>
<dbReference type="EMBL" id="GG745337">
    <property type="protein sequence ID" value="KNE60825.1"/>
    <property type="molecule type" value="Genomic_DNA"/>
</dbReference>
<feature type="compositionally biased region" description="Gly residues" evidence="3">
    <location>
        <begin position="148"/>
        <end position="183"/>
    </location>
</feature>
<evidence type="ECO:0000259" key="4">
    <source>
        <dbReference type="Pfam" id="PF00561"/>
    </source>
</evidence>
<gene>
    <name evidence="5" type="ORF">AMAG_18695</name>
</gene>
<evidence type="ECO:0000256" key="1">
    <source>
        <dbReference type="ARBA" id="ARBA00008645"/>
    </source>
</evidence>
<feature type="domain" description="AB hydrolase-1" evidence="4">
    <location>
        <begin position="300"/>
        <end position="406"/>
    </location>
</feature>
<dbReference type="OrthoDB" id="8119704at2759"/>
<dbReference type="InterPro" id="IPR029058">
    <property type="entry name" value="AB_hydrolase_fold"/>
</dbReference>
<evidence type="ECO:0000256" key="2">
    <source>
        <dbReference type="ARBA" id="ARBA00022801"/>
    </source>
</evidence>
<dbReference type="InterPro" id="IPR000073">
    <property type="entry name" value="AB_hydrolase_1"/>
</dbReference>
<dbReference type="eggNOG" id="KOG1808">
    <property type="taxonomic scope" value="Eukaryota"/>
</dbReference>
<dbReference type="Gene3D" id="3.40.50.1820">
    <property type="entry name" value="alpha/beta hydrolase"/>
    <property type="match status" value="1"/>
</dbReference>
<reference evidence="5 6" key="1">
    <citation type="submission" date="2009-11" db="EMBL/GenBank/DDBJ databases">
        <title>Annotation of Allomyces macrogynus ATCC 38327.</title>
        <authorList>
            <consortium name="The Broad Institute Genome Sequencing Platform"/>
            <person name="Russ C."/>
            <person name="Cuomo C."/>
            <person name="Burger G."/>
            <person name="Gray M.W."/>
            <person name="Holland P.W.H."/>
            <person name="King N."/>
            <person name="Lang F.B.F."/>
            <person name="Roger A.J."/>
            <person name="Ruiz-Trillo I."/>
            <person name="Young S.K."/>
            <person name="Zeng Q."/>
            <person name="Gargeya S."/>
            <person name="Fitzgerald M."/>
            <person name="Haas B."/>
            <person name="Abouelleil A."/>
            <person name="Alvarado L."/>
            <person name="Arachchi H.M."/>
            <person name="Berlin A."/>
            <person name="Chapman S.B."/>
            <person name="Gearin G."/>
            <person name="Goldberg J."/>
            <person name="Griggs A."/>
            <person name="Gujja S."/>
            <person name="Hansen M."/>
            <person name="Heiman D."/>
            <person name="Howarth C."/>
            <person name="Larimer J."/>
            <person name="Lui A."/>
            <person name="MacDonald P.J.P."/>
            <person name="McCowen C."/>
            <person name="Montmayeur A."/>
            <person name="Murphy C."/>
            <person name="Neiman D."/>
            <person name="Pearson M."/>
            <person name="Priest M."/>
            <person name="Roberts A."/>
            <person name="Saif S."/>
            <person name="Shea T."/>
            <person name="Sisk P."/>
            <person name="Stolte C."/>
            <person name="Sykes S."/>
            <person name="Wortman J."/>
            <person name="Nusbaum C."/>
            <person name="Birren B."/>
        </authorList>
    </citation>
    <scope>NUCLEOTIDE SEQUENCE [LARGE SCALE GENOMIC DNA]</scope>
    <source>
        <strain evidence="5 6">ATCC 38327</strain>
    </source>
</reference>
<dbReference type="SUPFAM" id="SSF53474">
    <property type="entry name" value="alpha/beta-Hydrolases"/>
    <property type="match status" value="1"/>
</dbReference>
<feature type="region of interest" description="Disordered" evidence="3">
    <location>
        <begin position="145"/>
        <end position="189"/>
    </location>
</feature>
<dbReference type="VEuPathDB" id="FungiDB:AMAG_18695"/>
<proteinExistence type="inferred from homology"/>
<name>A0A0L0SEK6_ALLM3</name>
<evidence type="ECO:0000313" key="5">
    <source>
        <dbReference type="EMBL" id="KNE60825.1"/>
    </source>
</evidence>
<dbReference type="PANTHER" id="PTHR46118:SF4">
    <property type="entry name" value="PROTEIN ABHD11"/>
    <property type="match status" value="1"/>
</dbReference>